<evidence type="ECO:0000256" key="4">
    <source>
        <dbReference type="ARBA" id="ARBA00022692"/>
    </source>
</evidence>
<feature type="transmembrane region" description="Helical" evidence="16">
    <location>
        <begin position="628"/>
        <end position="651"/>
    </location>
</feature>
<feature type="domain" description="CUB" evidence="17">
    <location>
        <begin position="9"/>
        <end position="117"/>
    </location>
</feature>
<evidence type="ECO:0000256" key="15">
    <source>
        <dbReference type="PROSITE-ProRule" id="PRU00059"/>
    </source>
</evidence>
<feature type="transmembrane region" description="Helical" evidence="16">
    <location>
        <begin position="857"/>
        <end position="880"/>
    </location>
</feature>
<evidence type="ECO:0000256" key="3">
    <source>
        <dbReference type="ARBA" id="ARBA00022475"/>
    </source>
</evidence>
<dbReference type="PROSITE" id="PS01180">
    <property type="entry name" value="CUB"/>
    <property type="match status" value="1"/>
</dbReference>
<dbReference type="Pfam" id="PF01825">
    <property type="entry name" value="GPS"/>
    <property type="match status" value="1"/>
</dbReference>
<dbReference type="GO" id="GO:0060347">
    <property type="term" value="P:heart trabecula formation"/>
    <property type="evidence" value="ECO:0007669"/>
    <property type="project" value="TreeGrafter"/>
</dbReference>
<accession>A0A8C2B2R6</accession>
<feature type="transmembrane region" description="Helical" evidence="16">
    <location>
        <begin position="688"/>
        <end position="712"/>
    </location>
</feature>
<dbReference type="Pfam" id="PF26574">
    <property type="entry name" value="GAIN_ADGRG2"/>
    <property type="match status" value="1"/>
</dbReference>
<dbReference type="InterPro" id="IPR013320">
    <property type="entry name" value="ConA-like_dom_sf"/>
</dbReference>
<dbReference type="SMART" id="SM00159">
    <property type="entry name" value="PTX"/>
    <property type="match status" value="1"/>
</dbReference>
<dbReference type="FunFam" id="2.60.120.290:FF:000013">
    <property type="entry name" value="Membrane frizzled-related protein"/>
    <property type="match status" value="1"/>
</dbReference>
<feature type="domain" description="Pentraxin (PTX)" evidence="20">
    <location>
        <begin position="121"/>
        <end position="323"/>
    </location>
</feature>
<dbReference type="InterPro" id="IPR017981">
    <property type="entry name" value="GPCR_2-like_7TM"/>
</dbReference>
<dbReference type="PROSITE" id="PS50221">
    <property type="entry name" value="GAIN_B"/>
    <property type="match status" value="1"/>
</dbReference>
<evidence type="ECO:0000256" key="13">
    <source>
        <dbReference type="ARBA" id="ARBA00069922"/>
    </source>
</evidence>
<dbReference type="AlphaFoldDB" id="A0A8C2B2R6"/>
<evidence type="ECO:0000313" key="22">
    <source>
        <dbReference type="Proteomes" id="UP000694700"/>
    </source>
</evidence>
<name>A0A8C2B2R6_CYPCA</name>
<feature type="transmembrane region" description="Helical" evidence="16">
    <location>
        <begin position="732"/>
        <end position="754"/>
    </location>
</feature>
<dbReference type="FunFam" id="1.20.1070.10:FF:000052">
    <property type="entry name" value="Adhesion G-protein coupled receptor G6"/>
    <property type="match status" value="1"/>
</dbReference>
<keyword evidence="7" id="KW-0297">G-protein coupled receptor</keyword>
<dbReference type="GO" id="GO:0007166">
    <property type="term" value="P:cell surface receptor signaling pathway"/>
    <property type="evidence" value="ECO:0007669"/>
    <property type="project" value="InterPro"/>
</dbReference>
<keyword evidence="8 16" id="KW-0472">Membrane</keyword>
<dbReference type="PANTHER" id="PTHR12011">
    <property type="entry name" value="ADHESION G-PROTEIN COUPLED RECEPTOR"/>
    <property type="match status" value="1"/>
</dbReference>
<dbReference type="PROSITE" id="PS00650">
    <property type="entry name" value="G_PROTEIN_RECEP_F2_2"/>
    <property type="match status" value="1"/>
</dbReference>
<dbReference type="GO" id="GO:0022011">
    <property type="term" value="P:myelination in peripheral nervous system"/>
    <property type="evidence" value="ECO:0007669"/>
    <property type="project" value="TreeGrafter"/>
</dbReference>
<evidence type="ECO:0000256" key="11">
    <source>
        <dbReference type="ARBA" id="ARBA00023180"/>
    </source>
</evidence>
<evidence type="ECO:0000259" key="17">
    <source>
        <dbReference type="PROSITE" id="PS01180"/>
    </source>
</evidence>
<dbReference type="PROSITE" id="PS51828">
    <property type="entry name" value="PTX_2"/>
    <property type="match status" value="1"/>
</dbReference>
<dbReference type="Gene3D" id="2.60.220.50">
    <property type="match status" value="1"/>
</dbReference>
<protein>
    <recommendedName>
        <fullName evidence="13">Adhesion G-protein coupled receptor G6</fullName>
    </recommendedName>
    <alternativeName>
        <fullName evidence="14">G-protein coupled receptor 126</fullName>
    </alternativeName>
</protein>
<dbReference type="InterPro" id="IPR000832">
    <property type="entry name" value="GPCR_2_secretin-like"/>
</dbReference>
<reference evidence="21" key="1">
    <citation type="submission" date="2025-08" db="UniProtKB">
        <authorList>
            <consortium name="Ensembl"/>
        </authorList>
    </citation>
    <scope>IDENTIFICATION</scope>
</reference>
<evidence type="ECO:0000313" key="21">
    <source>
        <dbReference type="Ensembl" id="ENSCCRP00015114225.1"/>
    </source>
</evidence>
<dbReference type="GO" id="GO:0004930">
    <property type="term" value="F:G protein-coupled receptor activity"/>
    <property type="evidence" value="ECO:0007669"/>
    <property type="project" value="UniProtKB-KW"/>
</dbReference>
<organism evidence="21 22">
    <name type="scientific">Cyprinus carpio</name>
    <name type="common">Common carp</name>
    <dbReference type="NCBI Taxonomy" id="7962"/>
    <lineage>
        <taxon>Eukaryota</taxon>
        <taxon>Metazoa</taxon>
        <taxon>Chordata</taxon>
        <taxon>Craniata</taxon>
        <taxon>Vertebrata</taxon>
        <taxon>Euteleostomi</taxon>
        <taxon>Actinopterygii</taxon>
        <taxon>Neopterygii</taxon>
        <taxon>Teleostei</taxon>
        <taxon>Ostariophysi</taxon>
        <taxon>Cypriniformes</taxon>
        <taxon>Cyprinidae</taxon>
        <taxon>Cyprininae</taxon>
        <taxon>Cyprinus</taxon>
    </lineage>
</organism>
<evidence type="ECO:0000256" key="9">
    <source>
        <dbReference type="ARBA" id="ARBA00023157"/>
    </source>
</evidence>
<evidence type="ECO:0000256" key="14">
    <source>
        <dbReference type="ARBA" id="ARBA00082039"/>
    </source>
</evidence>
<dbReference type="Proteomes" id="UP000694700">
    <property type="component" value="Unplaced"/>
</dbReference>
<dbReference type="PRINTS" id="PR00249">
    <property type="entry name" value="GPCRSECRETIN"/>
</dbReference>
<evidence type="ECO:0000259" key="20">
    <source>
        <dbReference type="PROSITE" id="PS51828"/>
    </source>
</evidence>
<dbReference type="InterPro" id="IPR057244">
    <property type="entry name" value="GAIN_B"/>
</dbReference>
<dbReference type="InterPro" id="IPR001759">
    <property type="entry name" value="PTX_dom"/>
</dbReference>
<dbReference type="SUPFAM" id="SSF81321">
    <property type="entry name" value="Family A G protein-coupled receptor-like"/>
    <property type="match status" value="1"/>
</dbReference>
<comment type="subcellular location">
    <subcellularLocation>
        <location evidence="1">Cell membrane</location>
        <topology evidence="1">Multi-pass membrane protein</topology>
    </subcellularLocation>
</comment>
<proteinExistence type="inferred from homology"/>
<dbReference type="PANTHER" id="PTHR12011:SF290">
    <property type="entry name" value="ADHESION G-PROTEIN COUPLED RECEPTOR G6"/>
    <property type="match status" value="1"/>
</dbReference>
<feature type="transmembrane region" description="Helical" evidence="16">
    <location>
        <begin position="782"/>
        <end position="808"/>
    </location>
</feature>
<dbReference type="CDD" id="cd00041">
    <property type="entry name" value="CUB"/>
    <property type="match status" value="1"/>
</dbReference>
<keyword evidence="4 16" id="KW-0812">Transmembrane</keyword>
<dbReference type="Ensembl" id="ENSCCRT00015117845.1">
    <property type="protein sequence ID" value="ENSCCRP00015114225.1"/>
    <property type="gene ID" value="ENSCCRG00015045177.1"/>
</dbReference>
<dbReference type="Gene3D" id="1.20.1070.10">
    <property type="entry name" value="Rhodopsin 7-helix transmembrane proteins"/>
    <property type="match status" value="1"/>
</dbReference>
<dbReference type="InterPro" id="IPR000203">
    <property type="entry name" value="GPS"/>
</dbReference>
<keyword evidence="5" id="KW-0732">Signal</keyword>
<dbReference type="SUPFAM" id="SSF49899">
    <property type="entry name" value="Concanavalin A-like lectins/glucanases"/>
    <property type="match status" value="1"/>
</dbReference>
<keyword evidence="12" id="KW-0807">Transducer</keyword>
<dbReference type="SMART" id="SM00042">
    <property type="entry name" value="CUB"/>
    <property type="match status" value="1"/>
</dbReference>
<feature type="transmembrane region" description="Helical" evidence="16">
    <location>
        <begin position="663"/>
        <end position="682"/>
    </location>
</feature>
<dbReference type="InterPro" id="IPR035914">
    <property type="entry name" value="Sperma_CUB_dom_sf"/>
</dbReference>
<comment type="caution">
    <text evidence="15">Lacks conserved residue(s) required for the propagation of feature annotation.</text>
</comment>
<keyword evidence="6 16" id="KW-1133">Transmembrane helix</keyword>
<evidence type="ECO:0000256" key="8">
    <source>
        <dbReference type="ARBA" id="ARBA00023136"/>
    </source>
</evidence>
<dbReference type="InterPro" id="IPR046338">
    <property type="entry name" value="GAIN_dom_sf"/>
</dbReference>
<dbReference type="InterPro" id="IPR058857">
    <property type="entry name" value="GAIN_ADGRG2/6"/>
</dbReference>
<comment type="similarity">
    <text evidence="2">Belongs to the G-protein coupled receptor 2 family. Adhesion G-protein coupled receptor (ADGR) subfamily.</text>
</comment>
<keyword evidence="9 15" id="KW-1015">Disulfide bond</keyword>
<evidence type="ECO:0000259" key="18">
    <source>
        <dbReference type="PROSITE" id="PS50221"/>
    </source>
</evidence>
<dbReference type="InterPro" id="IPR017983">
    <property type="entry name" value="GPCR_2_secretin-like_CS"/>
</dbReference>
<dbReference type="GO" id="GO:0043236">
    <property type="term" value="F:laminin binding"/>
    <property type="evidence" value="ECO:0007669"/>
    <property type="project" value="TreeGrafter"/>
</dbReference>
<keyword evidence="3" id="KW-1003">Cell membrane</keyword>
<feature type="domain" description="G-protein coupled receptors family 2 profile 2" evidence="19">
    <location>
        <begin position="626"/>
        <end position="881"/>
    </location>
</feature>
<dbReference type="InterPro" id="IPR000859">
    <property type="entry name" value="CUB_dom"/>
</dbReference>
<feature type="transmembrane region" description="Helical" evidence="16">
    <location>
        <begin position="829"/>
        <end position="851"/>
    </location>
</feature>
<dbReference type="SMART" id="SM00303">
    <property type="entry name" value="GPS"/>
    <property type="match status" value="1"/>
</dbReference>
<sequence length="975" mass="108161">MKFNPHVSCNVVLTDSQGSFTSPCYPNDYPPSQACKWTIQAPTGFIVQITFLDFELEEAHGCIYDRIIISTGTNDAKFCGLTPNGLTLNSSGNVMEISFNSDFSVQKKGFHISYKQVAVALRNQKVTMPKSSKSVVRVANSVSIPVLTAFTVCFDIARTAEKSTETIFTLSDADDTSILAFEKTARGMDLFIIGSYCSVNDLLTSSDITSSMTPICLTWTKSTGLVAVYFGGQYRYKTCATSQVYTLPSGGTLQLAGKGSSSVSVDDQNLDGFMYNFRLWDYAMPFSELSSLTCDAEGNVIDWDHRFWTIPGSYIQTDSTLSCSEYMVSVLIHIAHITLKLKPNLIILILNSPENAMEVAVQLADITNNELSKEEVTQVVFKVNELVNIAKINATLASTVLTIISNVMISSNAAQKESSETALKAVDKMVQKIEFDGPLLTITSKNLAVGVSALNISNFNGTTFSAFIATNSTEPQIDFESEAQNALAVVTLPPTLLQNLSNSHRVSRINFMFFSKTGLFQDRQSNGMSLNSYVVASSVGNFTIKNLQDPVKIEIAHLEYQRDPKRLCVFWDFNHTGGWNSEGCEVSPESNSNRTVCLCNHLTHFGILMDISGASAQIDEKNNRVLTFITYIGCGISAIFSAATLLTYIAFEKLRRDYPSKILMNLSTSLLFLNMVFLLDGWLASYEIEGLCVTVAVFLHFFLLTSFTWMGLESIHMYIALVKVFNTYIRRYILKFCLVGWGVPASIVGIVLAVGKNSYGKNYYGKGENGQGTEFCWIRSPVVFYVTCVGYFSMIFLMNVAMFIVVMIQICGRNGKRSNRTLREEILRNLRSVVSLTFLLGMTWGFAFFAWGPLSLAFMYLFSIFNSLQGLFIFVFHCALKENVQNQWRRYLCCGKFRLADNSDWSKTATNNTKKVSSDNLGKSLSSSSFGSTTANWTSKAKATLNPFARHSNTGKHKSNDVDCIGHSCWFTLTP</sequence>
<dbReference type="Pfam" id="PF00354">
    <property type="entry name" value="Pentaxin"/>
    <property type="match status" value="1"/>
</dbReference>
<evidence type="ECO:0000256" key="12">
    <source>
        <dbReference type="ARBA" id="ARBA00023224"/>
    </source>
</evidence>
<feature type="disulfide bond" evidence="15">
    <location>
        <begin position="62"/>
        <end position="79"/>
    </location>
</feature>
<dbReference type="SUPFAM" id="SSF49854">
    <property type="entry name" value="Spermadhesin, CUB domain"/>
    <property type="match status" value="1"/>
</dbReference>
<feature type="domain" description="GAIN-B" evidence="18">
    <location>
        <begin position="438"/>
        <end position="615"/>
    </location>
</feature>
<dbReference type="GO" id="GO:0007189">
    <property type="term" value="P:adenylate cyclase-activating G protein-coupled receptor signaling pathway"/>
    <property type="evidence" value="ECO:0007669"/>
    <property type="project" value="TreeGrafter"/>
</dbReference>
<evidence type="ECO:0000256" key="2">
    <source>
        <dbReference type="ARBA" id="ARBA00007343"/>
    </source>
</evidence>
<keyword evidence="10" id="KW-0675">Receptor</keyword>
<evidence type="ECO:0000256" key="5">
    <source>
        <dbReference type="ARBA" id="ARBA00022729"/>
    </source>
</evidence>
<evidence type="ECO:0000256" key="10">
    <source>
        <dbReference type="ARBA" id="ARBA00023170"/>
    </source>
</evidence>
<dbReference type="Pfam" id="PF00431">
    <property type="entry name" value="CUB"/>
    <property type="match status" value="1"/>
</dbReference>
<evidence type="ECO:0000256" key="16">
    <source>
        <dbReference type="SAM" id="Phobius"/>
    </source>
</evidence>
<dbReference type="Gene3D" id="2.60.120.290">
    <property type="entry name" value="Spermadhesin, CUB domain"/>
    <property type="match status" value="1"/>
</dbReference>
<dbReference type="PROSITE" id="PS50261">
    <property type="entry name" value="G_PROTEIN_RECEP_F2_4"/>
    <property type="match status" value="1"/>
</dbReference>
<evidence type="ECO:0000256" key="7">
    <source>
        <dbReference type="ARBA" id="ARBA00023040"/>
    </source>
</evidence>
<evidence type="ECO:0000256" key="1">
    <source>
        <dbReference type="ARBA" id="ARBA00004651"/>
    </source>
</evidence>
<keyword evidence="11" id="KW-0325">Glycoprotein</keyword>
<evidence type="ECO:0000259" key="19">
    <source>
        <dbReference type="PROSITE" id="PS50261"/>
    </source>
</evidence>
<dbReference type="GO" id="GO:0005886">
    <property type="term" value="C:plasma membrane"/>
    <property type="evidence" value="ECO:0007669"/>
    <property type="project" value="UniProtKB-SubCell"/>
</dbReference>
<evidence type="ECO:0000256" key="6">
    <source>
        <dbReference type="ARBA" id="ARBA00022989"/>
    </source>
</evidence>
<dbReference type="Gene3D" id="2.60.120.200">
    <property type="match status" value="1"/>
</dbReference>
<dbReference type="Pfam" id="PF00002">
    <property type="entry name" value="7tm_2"/>
    <property type="match status" value="1"/>
</dbReference>